<evidence type="ECO:0000313" key="3">
    <source>
        <dbReference type="Proteomes" id="UP000628669"/>
    </source>
</evidence>
<comment type="caution">
    <text evidence="2">The sequence shown here is derived from an EMBL/GenBank/DDBJ whole genome shotgun (WGS) entry which is preliminary data.</text>
</comment>
<evidence type="ECO:0000313" key="2">
    <source>
        <dbReference type="EMBL" id="MBK1894543.1"/>
    </source>
</evidence>
<proteinExistence type="predicted"/>
<dbReference type="RefSeq" id="WP_200242218.1">
    <property type="nucleotide sequence ID" value="NZ_JAENHK010000001.1"/>
</dbReference>
<keyword evidence="3" id="KW-1185">Reference proteome</keyword>
<evidence type="ECO:0008006" key="4">
    <source>
        <dbReference type="Google" id="ProtNLM"/>
    </source>
</evidence>
<dbReference type="EMBL" id="JAENHK010000001">
    <property type="protein sequence ID" value="MBK1894543.1"/>
    <property type="molecule type" value="Genomic_DNA"/>
</dbReference>
<accession>A0ABS1FQN7</accession>
<dbReference type="Proteomes" id="UP000628669">
    <property type="component" value="Unassembled WGS sequence"/>
</dbReference>
<name>A0ABS1FQN7_9FLAO</name>
<gene>
    <name evidence="2" type="ORF">JHL15_02095</name>
</gene>
<keyword evidence="1" id="KW-0732">Signal</keyword>
<reference evidence="3" key="1">
    <citation type="submission" date="2021-01" db="EMBL/GenBank/DDBJ databases">
        <title>Genome public.</title>
        <authorList>
            <person name="Liu C."/>
            <person name="Sun Q."/>
        </authorList>
    </citation>
    <scope>NUCLEOTIDE SEQUENCE [LARGE SCALE GENOMIC DNA]</scope>
    <source>
        <strain evidence="3">YIM B02567</strain>
    </source>
</reference>
<feature type="signal peptide" evidence="1">
    <location>
        <begin position="1"/>
        <end position="18"/>
    </location>
</feature>
<protein>
    <recommendedName>
        <fullName evidence="4">DUF4595 domain-containing protein</fullName>
    </recommendedName>
</protein>
<evidence type="ECO:0000256" key="1">
    <source>
        <dbReference type="SAM" id="SignalP"/>
    </source>
</evidence>
<sequence>MKKLILLFLCSTGFLCLAQHVELKNSIDSSQIFKGEVANIPITIQLRYTGIVDCNQYQHFVDGWYYYDKYQKKIPLTGIYDHGSLYLYHFGNKQKQNSKILGEKITSPRLIEKTDSIAKTLNPKETLTFTNDHSDREISGSFILGSKTQPAKLLTKNSMIYRFNNYLTLPNNKKINTYDFIDRYGGNKLLSYSSDKTGNRVLLYFEHTSNFNACGMCGASEGEKGYRVLYFTNDWNYKRHEDFLTESCINNIYDTTVSKNKDPKILKFSIKKTTTNPAYTLIVDVNHASVVKSK</sequence>
<organism evidence="2 3">
    <name type="scientific">Chryseobacterium paridis</name>
    <dbReference type="NCBI Taxonomy" id="2800328"/>
    <lineage>
        <taxon>Bacteria</taxon>
        <taxon>Pseudomonadati</taxon>
        <taxon>Bacteroidota</taxon>
        <taxon>Flavobacteriia</taxon>
        <taxon>Flavobacteriales</taxon>
        <taxon>Weeksellaceae</taxon>
        <taxon>Chryseobacterium group</taxon>
        <taxon>Chryseobacterium</taxon>
    </lineage>
</organism>
<feature type="chain" id="PRO_5047525531" description="DUF4595 domain-containing protein" evidence="1">
    <location>
        <begin position="19"/>
        <end position="294"/>
    </location>
</feature>